<organism evidence="3 4">
    <name type="scientific">Dictyobacter kobayashii</name>
    <dbReference type="NCBI Taxonomy" id="2014872"/>
    <lineage>
        <taxon>Bacteria</taxon>
        <taxon>Bacillati</taxon>
        <taxon>Chloroflexota</taxon>
        <taxon>Ktedonobacteria</taxon>
        <taxon>Ktedonobacterales</taxon>
        <taxon>Dictyobacteraceae</taxon>
        <taxon>Dictyobacter</taxon>
    </lineage>
</organism>
<accession>A0A402AUL6</accession>
<dbReference type="CDD" id="cd03789">
    <property type="entry name" value="GT9_LPS_heptosyltransferase"/>
    <property type="match status" value="1"/>
</dbReference>
<keyword evidence="2" id="KW-0808">Transferase</keyword>
<evidence type="ECO:0000313" key="3">
    <source>
        <dbReference type="EMBL" id="GCE22826.1"/>
    </source>
</evidence>
<proteinExistence type="predicted"/>
<evidence type="ECO:0000313" key="4">
    <source>
        <dbReference type="Proteomes" id="UP000287188"/>
    </source>
</evidence>
<dbReference type="GO" id="GO:0008713">
    <property type="term" value="F:ADP-heptose-lipopolysaccharide heptosyltransferase activity"/>
    <property type="evidence" value="ECO:0007669"/>
    <property type="project" value="TreeGrafter"/>
</dbReference>
<dbReference type="InterPro" id="IPR002201">
    <property type="entry name" value="Glyco_trans_9"/>
</dbReference>
<dbReference type="GO" id="GO:0005829">
    <property type="term" value="C:cytosol"/>
    <property type="evidence" value="ECO:0007669"/>
    <property type="project" value="TreeGrafter"/>
</dbReference>
<comment type="caution">
    <text evidence="3">The sequence shown here is derived from an EMBL/GenBank/DDBJ whole genome shotgun (WGS) entry which is preliminary data.</text>
</comment>
<dbReference type="EMBL" id="BIFS01000002">
    <property type="protein sequence ID" value="GCE22826.1"/>
    <property type="molecule type" value="Genomic_DNA"/>
</dbReference>
<dbReference type="GO" id="GO:0009244">
    <property type="term" value="P:lipopolysaccharide core region biosynthetic process"/>
    <property type="evidence" value="ECO:0007669"/>
    <property type="project" value="TreeGrafter"/>
</dbReference>
<dbReference type="Pfam" id="PF01075">
    <property type="entry name" value="Glyco_transf_9"/>
    <property type="match status" value="1"/>
</dbReference>
<sequence length="359" mass="39562">MERLADIKKIAVLRANAAGDFIFMLPAMEALHHTYPDAEIVLLGQSWHATFLHGRPSPIDRVIIVPAYKGINAASNSEVSAEEQAQFFSRMQAEHFDLALQMQSGGKQANEFLLKLKARVTAGLSIPDAPALDRSHPYTIFQHEMLRCQEIVSLVGVPKDSYMQLQLVVTDSDLEESLQVVPEDTQPLVALYPGGNTSRYRWPGDKFARIGDALAREGAHIVITGTAQESELTAQVVREMQAPALELGGQLTASGLCGLFSRCRLVIANDSVAYHLANATGTTTIGIYWCINMLSTNPLNRQRQHPFISWQLNCPTCGHNQLYRKCGHPDSLVADISSDDVLTCAKELLKVRTSPNTFH</sequence>
<dbReference type="InterPro" id="IPR051199">
    <property type="entry name" value="LPS_LOS_Heptosyltrfase"/>
</dbReference>
<protein>
    <submittedName>
        <fullName evidence="3">Uncharacterized protein</fullName>
    </submittedName>
</protein>
<keyword evidence="1" id="KW-0328">Glycosyltransferase</keyword>
<reference evidence="4" key="1">
    <citation type="submission" date="2018-12" db="EMBL/GenBank/DDBJ databases">
        <title>Tengunoibacter tsumagoiensis gen. nov., sp. nov., Dictyobacter kobayashii sp. nov., D. alpinus sp. nov., and D. joshuensis sp. nov. and description of Dictyobacteraceae fam. nov. within the order Ktedonobacterales isolated from Tengu-no-mugimeshi.</title>
        <authorList>
            <person name="Wang C.M."/>
            <person name="Zheng Y."/>
            <person name="Sakai Y."/>
            <person name="Toyoda A."/>
            <person name="Minakuchi Y."/>
            <person name="Abe K."/>
            <person name="Yokota A."/>
            <person name="Yabe S."/>
        </authorList>
    </citation>
    <scope>NUCLEOTIDE SEQUENCE [LARGE SCALE GENOMIC DNA]</scope>
    <source>
        <strain evidence="4">Uno11</strain>
    </source>
</reference>
<dbReference type="PANTHER" id="PTHR30160">
    <property type="entry name" value="TETRAACYLDISACCHARIDE 4'-KINASE-RELATED"/>
    <property type="match status" value="1"/>
</dbReference>
<dbReference type="AlphaFoldDB" id="A0A402AUL6"/>
<evidence type="ECO:0000256" key="1">
    <source>
        <dbReference type="ARBA" id="ARBA00022676"/>
    </source>
</evidence>
<keyword evidence="4" id="KW-1185">Reference proteome</keyword>
<dbReference type="PANTHER" id="PTHR30160:SF1">
    <property type="entry name" value="LIPOPOLYSACCHARIDE 1,2-N-ACETYLGLUCOSAMINETRANSFERASE-RELATED"/>
    <property type="match status" value="1"/>
</dbReference>
<dbReference type="Gene3D" id="3.40.50.2000">
    <property type="entry name" value="Glycogen Phosphorylase B"/>
    <property type="match status" value="2"/>
</dbReference>
<name>A0A402AUL6_9CHLR</name>
<dbReference type="Proteomes" id="UP000287188">
    <property type="component" value="Unassembled WGS sequence"/>
</dbReference>
<evidence type="ECO:0000256" key="2">
    <source>
        <dbReference type="ARBA" id="ARBA00022679"/>
    </source>
</evidence>
<gene>
    <name evidence="3" type="ORF">KDK_66260</name>
</gene>
<dbReference type="SUPFAM" id="SSF53756">
    <property type="entry name" value="UDP-Glycosyltransferase/glycogen phosphorylase"/>
    <property type="match status" value="1"/>
</dbReference>